<dbReference type="Gene3D" id="3.10.450.40">
    <property type="match status" value="1"/>
</dbReference>
<sequence length="237" mass="27393">MKKKITRILLSLGILTLFTLLVWQILESLTSAEALSVGEAKDQVGSQYEGKVVEVDQTSEEFIFTLERKTGQYEIRIDKKTSEINHMERLTTNQSESIEAKIRKQIEQRYNGEITSFTERKEKEQSRYEVEVKLEHKKMKLTISETGEVIKEQMVTEENQYANQKQEQPLQGTNPPITEEQAQKLALQQVSGTVEDMEYEEEDGQFYYLIDIERGDEAEATVQINAITGEIKLSWDD</sequence>
<evidence type="ECO:0000313" key="3">
    <source>
        <dbReference type="Proteomes" id="UP001221597"/>
    </source>
</evidence>
<evidence type="ECO:0000313" key="2">
    <source>
        <dbReference type="EMBL" id="WFT73677.1"/>
    </source>
</evidence>
<feature type="domain" description="PepSY" evidence="1">
    <location>
        <begin position="176"/>
        <end position="231"/>
    </location>
</feature>
<evidence type="ECO:0000259" key="1">
    <source>
        <dbReference type="Pfam" id="PF03413"/>
    </source>
</evidence>
<dbReference type="SUPFAM" id="SSF160574">
    <property type="entry name" value="BT0923-like"/>
    <property type="match status" value="1"/>
</dbReference>
<name>A0ABY8IWF4_9BACI</name>
<reference evidence="2 3" key="1">
    <citation type="submission" date="2023-04" db="EMBL/GenBank/DDBJ databases">
        <title>Genome sequence of Halobacillus naozhouensis KACC 21980.</title>
        <authorList>
            <person name="Kim S."/>
            <person name="Heo J."/>
            <person name="Kwon S.-W."/>
        </authorList>
    </citation>
    <scope>NUCLEOTIDE SEQUENCE [LARGE SCALE GENOMIC DNA]</scope>
    <source>
        <strain evidence="2 3">KCTC 13234</strain>
    </source>
</reference>
<dbReference type="InterPro" id="IPR025711">
    <property type="entry name" value="PepSY"/>
</dbReference>
<dbReference type="EMBL" id="CP121671">
    <property type="protein sequence ID" value="WFT73677.1"/>
    <property type="molecule type" value="Genomic_DNA"/>
</dbReference>
<dbReference type="Proteomes" id="UP001221597">
    <property type="component" value="Chromosome"/>
</dbReference>
<gene>
    <name evidence="2" type="ORF">P9989_15035</name>
</gene>
<keyword evidence="3" id="KW-1185">Reference proteome</keyword>
<organism evidence="2 3">
    <name type="scientific">Halobacillus naozhouensis</name>
    <dbReference type="NCBI Taxonomy" id="554880"/>
    <lineage>
        <taxon>Bacteria</taxon>
        <taxon>Bacillati</taxon>
        <taxon>Bacillota</taxon>
        <taxon>Bacilli</taxon>
        <taxon>Bacillales</taxon>
        <taxon>Bacillaceae</taxon>
        <taxon>Halobacillus</taxon>
    </lineage>
</organism>
<protein>
    <submittedName>
        <fullName evidence="2">PepSY domain-containing protein</fullName>
    </submittedName>
</protein>
<dbReference type="Pfam" id="PF03413">
    <property type="entry name" value="PepSY"/>
    <property type="match status" value="1"/>
</dbReference>
<proteinExistence type="predicted"/>
<dbReference type="RefSeq" id="WP_283075684.1">
    <property type="nucleotide sequence ID" value="NZ_CP121671.1"/>
</dbReference>
<accession>A0ABY8IWF4</accession>